<dbReference type="PROSITE" id="PS51462">
    <property type="entry name" value="NUDIX"/>
    <property type="match status" value="1"/>
</dbReference>
<name>A0ABU8U5X1_9ACTN</name>
<gene>
    <name evidence="3" type="ORF">WKI68_21705</name>
</gene>
<proteinExistence type="predicted"/>
<organism evidence="3 4">
    <name type="scientific">Streptomyces caledonius</name>
    <dbReference type="NCBI Taxonomy" id="3134107"/>
    <lineage>
        <taxon>Bacteria</taxon>
        <taxon>Bacillati</taxon>
        <taxon>Actinomycetota</taxon>
        <taxon>Actinomycetes</taxon>
        <taxon>Kitasatosporales</taxon>
        <taxon>Streptomycetaceae</taxon>
        <taxon>Streptomyces</taxon>
    </lineage>
</organism>
<evidence type="ECO:0000313" key="4">
    <source>
        <dbReference type="Proteomes" id="UP001382904"/>
    </source>
</evidence>
<comment type="caution">
    <text evidence="3">The sequence shown here is derived from an EMBL/GenBank/DDBJ whole genome shotgun (WGS) entry which is preliminary data.</text>
</comment>
<dbReference type="CDD" id="cd04669">
    <property type="entry name" value="NUDIX_Hydrolase"/>
    <property type="match status" value="1"/>
</dbReference>
<accession>A0ABU8U5X1</accession>
<evidence type="ECO:0000256" key="1">
    <source>
        <dbReference type="SAM" id="MobiDB-lite"/>
    </source>
</evidence>
<dbReference type="EMBL" id="JBBKAM010000002">
    <property type="protein sequence ID" value="MEJ8643292.1"/>
    <property type="molecule type" value="Genomic_DNA"/>
</dbReference>
<evidence type="ECO:0000259" key="2">
    <source>
        <dbReference type="PROSITE" id="PS51462"/>
    </source>
</evidence>
<sequence length="211" mass="23572">MIERVRAVLVTADDTMLVIRRTKPGTPVYWVLPGGGVEESDESREAALHREIHEEIAGKADIVRLLHTMESDTDRQLFYLARIATWSFEDRTGPEFSAEGRGEYALEEIPLTVEGVDSIDLMPEEIAHVLRVPSAPEASGARQRAEPSTRQRIAGAGTEMSRPWRHCTCGARPRPRLLRPSSDRYWTSRSTGLCSWTPSRSCTLLLVQASS</sequence>
<dbReference type="InterPro" id="IPR015797">
    <property type="entry name" value="NUDIX_hydrolase-like_dom_sf"/>
</dbReference>
<reference evidence="3 4" key="1">
    <citation type="submission" date="2024-03" db="EMBL/GenBank/DDBJ databases">
        <title>Novel Streptomyces species of biotechnological and ecological value are a feature of Machair soil.</title>
        <authorList>
            <person name="Prole J.R."/>
            <person name="Goodfellow M."/>
            <person name="Allenby N."/>
            <person name="Ward A.C."/>
        </authorList>
    </citation>
    <scope>NUCLEOTIDE SEQUENCE [LARGE SCALE GENOMIC DNA]</scope>
    <source>
        <strain evidence="3 4">MS1.HAVA.3</strain>
    </source>
</reference>
<dbReference type="Proteomes" id="UP001382904">
    <property type="component" value="Unassembled WGS sequence"/>
</dbReference>
<evidence type="ECO:0000313" key="3">
    <source>
        <dbReference type="EMBL" id="MEJ8643292.1"/>
    </source>
</evidence>
<dbReference type="SUPFAM" id="SSF55811">
    <property type="entry name" value="Nudix"/>
    <property type="match status" value="1"/>
</dbReference>
<protein>
    <submittedName>
        <fullName evidence="3">NUDIX domain-containing protein</fullName>
    </submittedName>
</protein>
<feature type="domain" description="Nudix hydrolase" evidence="2">
    <location>
        <begin position="1"/>
        <end position="134"/>
    </location>
</feature>
<keyword evidence="4" id="KW-1185">Reference proteome</keyword>
<dbReference type="Pfam" id="PF00293">
    <property type="entry name" value="NUDIX"/>
    <property type="match status" value="1"/>
</dbReference>
<dbReference type="InterPro" id="IPR000086">
    <property type="entry name" value="NUDIX_hydrolase_dom"/>
</dbReference>
<dbReference type="Gene3D" id="3.90.79.10">
    <property type="entry name" value="Nucleoside Triphosphate Pyrophosphohydrolase"/>
    <property type="match status" value="1"/>
</dbReference>
<feature type="region of interest" description="Disordered" evidence="1">
    <location>
        <begin position="134"/>
        <end position="158"/>
    </location>
</feature>